<protein>
    <submittedName>
        <fullName evidence="6">Flagellar brake protein</fullName>
    </submittedName>
</protein>
<dbReference type="Pfam" id="PF07238">
    <property type="entry name" value="PilZ"/>
    <property type="match status" value="1"/>
</dbReference>
<dbReference type="AlphaFoldDB" id="A0AAE9VMM8"/>
<dbReference type="RefSeq" id="WP_269817894.1">
    <property type="nucleotide sequence ID" value="NZ_CP114976.1"/>
</dbReference>
<proteinExistence type="predicted"/>
<dbReference type="KEGG" id="dce:O6P33_11375"/>
<accession>A0AAE9VMM8</accession>
<organism evidence="6 7">
    <name type="scientific">Denitrificimonas caeni</name>
    <dbReference type="NCBI Taxonomy" id="521720"/>
    <lineage>
        <taxon>Bacteria</taxon>
        <taxon>Pseudomonadati</taxon>
        <taxon>Pseudomonadota</taxon>
        <taxon>Gammaproteobacteria</taxon>
        <taxon>Pseudomonadales</taxon>
        <taxon>Pseudomonadaceae</taxon>
        <taxon>Denitrificimonas</taxon>
    </lineage>
</organism>
<keyword evidence="2" id="KW-0547">Nucleotide-binding</keyword>
<keyword evidence="6" id="KW-0282">Flagellum</keyword>
<evidence type="ECO:0000313" key="7">
    <source>
        <dbReference type="Proteomes" id="UP001212189"/>
    </source>
</evidence>
<gene>
    <name evidence="6" type="ORF">O6P33_11375</name>
</gene>
<keyword evidence="7" id="KW-1185">Reference proteome</keyword>
<dbReference type="Pfam" id="PF07317">
    <property type="entry name" value="PilZN"/>
    <property type="match status" value="1"/>
</dbReference>
<evidence type="ECO:0000313" key="6">
    <source>
        <dbReference type="EMBL" id="WBE24951.1"/>
    </source>
</evidence>
<feature type="domain" description="Type III secretion system flagellar brake protein YcgR PilZN" evidence="5">
    <location>
        <begin position="17"/>
        <end position="120"/>
    </location>
</feature>
<dbReference type="InterPro" id="IPR012349">
    <property type="entry name" value="Split_barrel_FMN-bd"/>
</dbReference>
<evidence type="ECO:0000256" key="3">
    <source>
        <dbReference type="ARBA" id="ARBA00023143"/>
    </source>
</evidence>
<reference evidence="6 7" key="1">
    <citation type="submission" date="2022-12" db="EMBL/GenBank/DDBJ databases">
        <title>Coexistence and Characterization of a Novel Tigecycline Resistance gene tet(X) variant and blaNDM-1 in a Pseudomonas caeni Isolate of Chicken Origin.</title>
        <authorList>
            <person name="Lu X."/>
            <person name="Zhang L."/>
            <person name="Li R."/>
            <person name="Wang Z."/>
        </authorList>
    </citation>
    <scope>NUCLEOTIDE SEQUENCE [LARGE SCALE GENOMIC DNA]</scope>
    <source>
        <strain evidence="6 7">CE14</strain>
    </source>
</reference>
<evidence type="ECO:0000256" key="2">
    <source>
        <dbReference type="ARBA" id="ARBA00022741"/>
    </source>
</evidence>
<dbReference type="GO" id="GO:0035438">
    <property type="term" value="F:cyclic-di-GMP binding"/>
    <property type="evidence" value="ECO:0007669"/>
    <property type="project" value="InterPro"/>
</dbReference>
<dbReference type="Gene3D" id="2.30.110.10">
    <property type="entry name" value="Electron Transport, Fmn-binding Protein, Chain A"/>
    <property type="match status" value="1"/>
</dbReference>
<evidence type="ECO:0000256" key="1">
    <source>
        <dbReference type="ARBA" id="ARBA00022636"/>
    </source>
</evidence>
<dbReference type="SUPFAM" id="SSF141371">
    <property type="entry name" value="PilZ domain-like"/>
    <property type="match status" value="1"/>
</dbReference>
<sequence>MSDLFSEGKASQPPQHLTSPIEINSHLRAIMQARDPLEIRFADRQQVFQSYIVAVDRDNNRIAFDELIPNDGERHLLSGETFSVVTHRDGVRIAWSHSQLALADTLDGAPCYWLSLPQDISYHQRRNAFRADTLPEQDLEVSISGSKLSEQISGRLLDISATGCKVHIKQANSPLQPGQLYESFSICLPSGTICLSAELRHLKTEEATQSIQAGFQFHQLSGAAQRTIERFVYQLQREARRSDDALF</sequence>
<dbReference type="InterPro" id="IPR009926">
    <property type="entry name" value="T3SS_YcgR_PilZN"/>
</dbReference>
<evidence type="ECO:0000259" key="4">
    <source>
        <dbReference type="Pfam" id="PF07238"/>
    </source>
</evidence>
<keyword evidence="3" id="KW-0975">Bacterial flagellum</keyword>
<name>A0AAE9VMM8_9GAMM</name>
<keyword evidence="6" id="KW-0969">Cilium</keyword>
<feature type="domain" description="PilZ" evidence="4">
    <location>
        <begin position="124"/>
        <end position="234"/>
    </location>
</feature>
<dbReference type="EMBL" id="CP114976">
    <property type="protein sequence ID" value="WBE24951.1"/>
    <property type="molecule type" value="Genomic_DNA"/>
</dbReference>
<keyword evidence="1" id="KW-0973">c-di-GMP</keyword>
<dbReference type="Proteomes" id="UP001212189">
    <property type="component" value="Chromosome"/>
</dbReference>
<keyword evidence="6" id="KW-0966">Cell projection</keyword>
<dbReference type="Gene3D" id="2.40.10.220">
    <property type="entry name" value="predicted glycosyltransferase like domains"/>
    <property type="match status" value="1"/>
</dbReference>
<dbReference type="InterPro" id="IPR009875">
    <property type="entry name" value="PilZ_domain"/>
</dbReference>
<evidence type="ECO:0000259" key="5">
    <source>
        <dbReference type="Pfam" id="PF07317"/>
    </source>
</evidence>